<sequence length="482" mass="55910">MEVFISAVIGDLTNRSLNFITSKFSKPTPVDVEDRLLRVLLRAQVIVDEAIGRHITNQAMLLQLSMLRDAMYRGYYKLDSFSYQSHDGDNKDKFARPSSSLSKVNSLKRLSFSSRNTLVSKQLQEAHDVLRSMILDMEELTVFLTSYPRMYRQPYSMHLQLGNCMFGLQMEAQLVIYFLLRSQSHCTKELDVLPVVGPSHVGKSTLIAHICKDERVHGHFSTILFFRIYEFTEDDLATFRKECTIKHQNLMSDPDGRWLVVIEFIWDLNEDAWNMLYSASKRCVPTGSKIIVTSKYDKIVKFGTTQAVTLNYLPHEAYWYFFKTLTFGSTDPEMHPKLTHLAMEIAKILKTAIAANVTASLLRDNFNTHFWCNVLTFLRRPVHKLRCGEDSLKLLNKNIHAHLRRMVAPSEDIVVKREYQRFSEEEVPEIRVQDVMYGSVRPDGEFEALAWRSQIPPYYSYVFVCEIQKVKGTATKRKRRIL</sequence>
<dbReference type="EMBL" id="JACEFO010001905">
    <property type="protein sequence ID" value="KAF8694445.1"/>
    <property type="molecule type" value="Genomic_DNA"/>
</dbReference>
<dbReference type="SUPFAM" id="SSF52540">
    <property type="entry name" value="P-loop containing nucleoside triphosphate hydrolases"/>
    <property type="match status" value="1"/>
</dbReference>
<name>A0A835BCU1_9POAL</name>
<dbReference type="Proteomes" id="UP000636709">
    <property type="component" value="Unassembled WGS sequence"/>
</dbReference>
<reference evidence="2" key="1">
    <citation type="submission" date="2020-07" db="EMBL/GenBank/DDBJ databases">
        <title>Genome sequence and genetic diversity analysis of an under-domesticated orphan crop, white fonio (Digitaria exilis).</title>
        <authorList>
            <person name="Bennetzen J.L."/>
            <person name="Chen S."/>
            <person name="Ma X."/>
            <person name="Wang X."/>
            <person name="Yssel A.E.J."/>
            <person name="Chaluvadi S.R."/>
            <person name="Johnson M."/>
            <person name="Gangashetty P."/>
            <person name="Hamidou F."/>
            <person name="Sanogo M.D."/>
            <person name="Zwaenepoel A."/>
            <person name="Wallace J."/>
            <person name="Van De Peer Y."/>
            <person name="Van Deynze A."/>
        </authorList>
    </citation>
    <scope>NUCLEOTIDE SEQUENCE</scope>
    <source>
        <tissue evidence="2">Leaves</tissue>
    </source>
</reference>
<feature type="domain" description="NB-ARC" evidence="1">
    <location>
        <begin position="188"/>
        <end position="327"/>
    </location>
</feature>
<evidence type="ECO:0000259" key="1">
    <source>
        <dbReference type="Pfam" id="PF00931"/>
    </source>
</evidence>
<dbReference type="AlphaFoldDB" id="A0A835BCU1"/>
<protein>
    <recommendedName>
        <fullName evidence="1">NB-ARC domain-containing protein</fullName>
    </recommendedName>
</protein>
<comment type="caution">
    <text evidence="2">The sequence shown here is derived from an EMBL/GenBank/DDBJ whole genome shotgun (WGS) entry which is preliminary data.</text>
</comment>
<evidence type="ECO:0000313" key="2">
    <source>
        <dbReference type="EMBL" id="KAF8694445.1"/>
    </source>
</evidence>
<dbReference type="OrthoDB" id="649712at2759"/>
<dbReference type="InterPro" id="IPR002182">
    <property type="entry name" value="NB-ARC"/>
</dbReference>
<dbReference type="Pfam" id="PF00931">
    <property type="entry name" value="NB-ARC"/>
    <property type="match status" value="1"/>
</dbReference>
<evidence type="ECO:0000313" key="3">
    <source>
        <dbReference type="Proteomes" id="UP000636709"/>
    </source>
</evidence>
<dbReference type="GO" id="GO:0043531">
    <property type="term" value="F:ADP binding"/>
    <property type="evidence" value="ECO:0007669"/>
    <property type="project" value="InterPro"/>
</dbReference>
<gene>
    <name evidence="2" type="ORF">HU200_038187</name>
</gene>
<accession>A0A835BCU1</accession>
<dbReference type="InterPro" id="IPR027417">
    <property type="entry name" value="P-loop_NTPase"/>
</dbReference>
<organism evidence="2 3">
    <name type="scientific">Digitaria exilis</name>
    <dbReference type="NCBI Taxonomy" id="1010633"/>
    <lineage>
        <taxon>Eukaryota</taxon>
        <taxon>Viridiplantae</taxon>
        <taxon>Streptophyta</taxon>
        <taxon>Embryophyta</taxon>
        <taxon>Tracheophyta</taxon>
        <taxon>Spermatophyta</taxon>
        <taxon>Magnoliopsida</taxon>
        <taxon>Liliopsida</taxon>
        <taxon>Poales</taxon>
        <taxon>Poaceae</taxon>
        <taxon>PACMAD clade</taxon>
        <taxon>Panicoideae</taxon>
        <taxon>Panicodae</taxon>
        <taxon>Paniceae</taxon>
        <taxon>Anthephorinae</taxon>
        <taxon>Digitaria</taxon>
    </lineage>
</organism>
<dbReference type="PANTHER" id="PTHR33377">
    <property type="entry name" value="OS10G0134700 PROTEIN-RELATED"/>
    <property type="match status" value="1"/>
</dbReference>
<dbReference type="PANTHER" id="PTHR33377:SF92">
    <property type="entry name" value="NB-ARC DOMAIN-CONTAINING PROTEIN"/>
    <property type="match status" value="1"/>
</dbReference>
<dbReference type="Gene3D" id="3.40.50.300">
    <property type="entry name" value="P-loop containing nucleotide triphosphate hydrolases"/>
    <property type="match status" value="1"/>
</dbReference>
<proteinExistence type="predicted"/>
<keyword evidence="3" id="KW-1185">Reference proteome</keyword>